<feature type="compositionally biased region" description="Low complexity" evidence="4">
    <location>
        <begin position="184"/>
        <end position="194"/>
    </location>
</feature>
<feature type="compositionally biased region" description="Basic and acidic residues" evidence="4">
    <location>
        <begin position="236"/>
        <end position="245"/>
    </location>
</feature>
<feature type="region of interest" description="Disordered" evidence="4">
    <location>
        <begin position="230"/>
        <end position="282"/>
    </location>
</feature>
<evidence type="ECO:0000256" key="4">
    <source>
        <dbReference type="SAM" id="MobiDB-lite"/>
    </source>
</evidence>
<organism evidence="5 6">
    <name type="scientific">Prymnesium parvum</name>
    <name type="common">Toxic golden alga</name>
    <dbReference type="NCBI Taxonomy" id="97485"/>
    <lineage>
        <taxon>Eukaryota</taxon>
        <taxon>Haptista</taxon>
        <taxon>Haptophyta</taxon>
        <taxon>Prymnesiophyceae</taxon>
        <taxon>Prymnesiales</taxon>
        <taxon>Prymnesiaceae</taxon>
        <taxon>Prymnesium</taxon>
    </lineage>
</organism>
<feature type="repeat" description="ANK" evidence="3">
    <location>
        <begin position="329"/>
        <end position="361"/>
    </location>
</feature>
<dbReference type="PROSITE" id="PS50297">
    <property type="entry name" value="ANK_REP_REGION"/>
    <property type="match status" value="2"/>
</dbReference>
<feature type="compositionally biased region" description="Low complexity" evidence="4">
    <location>
        <begin position="261"/>
        <end position="272"/>
    </location>
</feature>
<reference evidence="5 6" key="1">
    <citation type="journal article" date="2024" name="Science">
        <title>Giant polyketide synthase enzymes in the biosynthesis of giant marine polyether toxins.</title>
        <authorList>
            <person name="Fallon T.R."/>
            <person name="Shende V.V."/>
            <person name="Wierzbicki I.H."/>
            <person name="Pendleton A.L."/>
            <person name="Watervoot N.F."/>
            <person name="Auber R.P."/>
            <person name="Gonzalez D.J."/>
            <person name="Wisecaver J.H."/>
            <person name="Moore B.S."/>
        </authorList>
    </citation>
    <scope>NUCLEOTIDE SEQUENCE [LARGE SCALE GENOMIC DNA]</scope>
    <source>
        <strain evidence="5 6">12B1</strain>
    </source>
</reference>
<accession>A0AB34K5Q1</accession>
<dbReference type="Gene3D" id="1.25.40.20">
    <property type="entry name" value="Ankyrin repeat-containing domain"/>
    <property type="match status" value="2"/>
</dbReference>
<sequence>MAAPPSDAAAQWLMHVRRGSYKGVKEAIRDGWAPVNATDDAGFTALMRCCVSGQMLELVLGCEGCDVNHSAAPDGSTPLLLAARHRSVRTVHTLLRRGARFSRDAKGATVLHKAAANPDPAVAKMLLESDADPFARDSEGRFPLGAALLQANEQVALLLLRWYHTCTISSPSHAIGHTPPTPQAPASAPSTIAAGEGGATPAVTLDSLDGDCLDALIAFGDCYRDFASVGRRRRSTTRETGDSSRGRGGGGGIRVFVGQPSGSHESGGAAASEDSDHTMADATADGGDSFALAMVSKRYRHACQRRAAVLCLSKEAMNAPIARYHPAGATASPLHFAAAHGMEEVAHVMMVLGSKIGAHDSSGQTPIDEARRNGRGSMVSLLLSVQAERDLTLNDLSRASLF</sequence>
<dbReference type="InterPro" id="IPR002110">
    <property type="entry name" value="Ankyrin_rpt"/>
</dbReference>
<dbReference type="AlphaFoldDB" id="A0AB34K5Q1"/>
<proteinExistence type="predicted"/>
<feature type="repeat" description="ANK" evidence="3">
    <location>
        <begin position="106"/>
        <end position="138"/>
    </location>
</feature>
<dbReference type="PROSITE" id="PS50088">
    <property type="entry name" value="ANK_REPEAT"/>
    <property type="match status" value="3"/>
</dbReference>
<dbReference type="PANTHER" id="PTHR24171">
    <property type="entry name" value="ANKYRIN REPEAT DOMAIN-CONTAINING PROTEIN 39-RELATED"/>
    <property type="match status" value="1"/>
</dbReference>
<evidence type="ECO:0000256" key="3">
    <source>
        <dbReference type="PROSITE-ProRule" id="PRU00023"/>
    </source>
</evidence>
<evidence type="ECO:0000313" key="6">
    <source>
        <dbReference type="Proteomes" id="UP001515480"/>
    </source>
</evidence>
<dbReference type="SUPFAM" id="SSF48403">
    <property type="entry name" value="Ankyrin repeat"/>
    <property type="match status" value="1"/>
</dbReference>
<protein>
    <submittedName>
        <fullName evidence="5">Uncharacterized protein</fullName>
    </submittedName>
</protein>
<dbReference type="InterPro" id="IPR036770">
    <property type="entry name" value="Ankyrin_rpt-contain_sf"/>
</dbReference>
<keyword evidence="2 3" id="KW-0040">ANK repeat</keyword>
<evidence type="ECO:0000256" key="1">
    <source>
        <dbReference type="ARBA" id="ARBA00022737"/>
    </source>
</evidence>
<dbReference type="EMBL" id="JBGBPQ010000001">
    <property type="protein sequence ID" value="KAL1529635.1"/>
    <property type="molecule type" value="Genomic_DNA"/>
</dbReference>
<dbReference type="PANTHER" id="PTHR24171:SF9">
    <property type="entry name" value="ANKYRIN REPEAT DOMAIN-CONTAINING PROTEIN 39"/>
    <property type="match status" value="1"/>
</dbReference>
<dbReference type="SMART" id="SM00248">
    <property type="entry name" value="ANK"/>
    <property type="match status" value="4"/>
</dbReference>
<evidence type="ECO:0000313" key="5">
    <source>
        <dbReference type="EMBL" id="KAL1529635.1"/>
    </source>
</evidence>
<gene>
    <name evidence="5" type="ORF">AB1Y20_000577</name>
</gene>
<evidence type="ECO:0000256" key="2">
    <source>
        <dbReference type="ARBA" id="ARBA00023043"/>
    </source>
</evidence>
<dbReference type="Proteomes" id="UP001515480">
    <property type="component" value="Unassembled WGS sequence"/>
</dbReference>
<keyword evidence="6" id="KW-1185">Reference proteome</keyword>
<dbReference type="Pfam" id="PF12796">
    <property type="entry name" value="Ank_2"/>
    <property type="match status" value="1"/>
</dbReference>
<feature type="repeat" description="ANK" evidence="3">
    <location>
        <begin position="74"/>
        <end position="106"/>
    </location>
</feature>
<comment type="caution">
    <text evidence="5">The sequence shown here is derived from an EMBL/GenBank/DDBJ whole genome shotgun (WGS) entry which is preliminary data.</text>
</comment>
<feature type="region of interest" description="Disordered" evidence="4">
    <location>
        <begin position="174"/>
        <end position="195"/>
    </location>
</feature>
<keyword evidence="1" id="KW-0677">Repeat</keyword>
<dbReference type="Pfam" id="PF13637">
    <property type="entry name" value="Ank_4"/>
    <property type="match status" value="1"/>
</dbReference>
<name>A0AB34K5Q1_PRYPA</name>